<dbReference type="InterPro" id="IPR001796">
    <property type="entry name" value="DHFR_dom"/>
</dbReference>
<sequence length="162" mass="17525">MTVHMIWAEARNRVIGAGGAIPWHVPGEQAIFKERTMGATVVMGRATWDSLPRRPLPGRRNVVLTRDRSWSAEGAEVVHDPAEIAGDDFWVMGGAAVYAALLPRAGHIVRTTVDLDVTGDTYAPELGPEWRVTASTGWLTASNGVRFLVEDLESPISPAGRA</sequence>
<comment type="function">
    <text evidence="7">Key enzyme in folate metabolism. Catalyzes an essential reaction for de novo glycine and purine synthesis, and for DNA precursor synthesis.</text>
</comment>
<dbReference type="PANTHER" id="PTHR48069:SF3">
    <property type="entry name" value="DIHYDROFOLATE REDUCTASE"/>
    <property type="match status" value="1"/>
</dbReference>
<dbReference type="GO" id="GO:0046655">
    <property type="term" value="P:folic acid metabolic process"/>
    <property type="evidence" value="ECO:0007669"/>
    <property type="project" value="TreeGrafter"/>
</dbReference>
<dbReference type="CDD" id="cd00209">
    <property type="entry name" value="DHFR"/>
    <property type="match status" value="1"/>
</dbReference>
<comment type="catalytic activity">
    <reaction evidence="7">
        <text>(6S)-5,6,7,8-tetrahydrofolate + NADP(+) = 7,8-dihydrofolate + NADPH + H(+)</text>
        <dbReference type="Rhea" id="RHEA:15009"/>
        <dbReference type="ChEBI" id="CHEBI:15378"/>
        <dbReference type="ChEBI" id="CHEBI:57451"/>
        <dbReference type="ChEBI" id="CHEBI:57453"/>
        <dbReference type="ChEBI" id="CHEBI:57783"/>
        <dbReference type="ChEBI" id="CHEBI:58349"/>
        <dbReference type="EC" id="1.5.1.3"/>
    </reaction>
</comment>
<dbReference type="UniPathway" id="UPA00077">
    <property type="reaction ID" value="UER00158"/>
</dbReference>
<dbReference type="EMBL" id="FZNR01000001">
    <property type="protein sequence ID" value="SNR26576.1"/>
    <property type="molecule type" value="Genomic_DNA"/>
</dbReference>
<dbReference type="PANTHER" id="PTHR48069">
    <property type="entry name" value="DIHYDROFOLATE REDUCTASE"/>
    <property type="match status" value="1"/>
</dbReference>
<dbReference type="GO" id="GO:0005829">
    <property type="term" value="C:cytosol"/>
    <property type="evidence" value="ECO:0007669"/>
    <property type="project" value="TreeGrafter"/>
</dbReference>
<dbReference type="GO" id="GO:0006730">
    <property type="term" value="P:one-carbon metabolic process"/>
    <property type="evidence" value="ECO:0007669"/>
    <property type="project" value="UniProtKB-KW"/>
</dbReference>
<organism evidence="10 11">
    <name type="scientific">Actinoplanes regularis</name>
    <dbReference type="NCBI Taxonomy" id="52697"/>
    <lineage>
        <taxon>Bacteria</taxon>
        <taxon>Bacillati</taxon>
        <taxon>Actinomycetota</taxon>
        <taxon>Actinomycetes</taxon>
        <taxon>Micromonosporales</taxon>
        <taxon>Micromonosporaceae</taxon>
        <taxon>Actinoplanes</taxon>
    </lineage>
</organism>
<keyword evidence="11" id="KW-1185">Reference proteome</keyword>
<feature type="domain" description="DHFR" evidence="9">
    <location>
        <begin position="2"/>
        <end position="154"/>
    </location>
</feature>
<evidence type="ECO:0000256" key="2">
    <source>
        <dbReference type="ARBA" id="ARBA00009539"/>
    </source>
</evidence>
<dbReference type="PRINTS" id="PR00070">
    <property type="entry name" value="DHFR"/>
</dbReference>
<dbReference type="InterPro" id="IPR012259">
    <property type="entry name" value="DHFR"/>
</dbReference>
<evidence type="ECO:0000256" key="4">
    <source>
        <dbReference type="ARBA" id="ARBA00022563"/>
    </source>
</evidence>
<name>A0A238UX29_9ACTN</name>
<dbReference type="PIRSF" id="PIRSF000194">
    <property type="entry name" value="DHFR"/>
    <property type="match status" value="1"/>
</dbReference>
<dbReference type="Proteomes" id="UP000198415">
    <property type="component" value="Unassembled WGS sequence"/>
</dbReference>
<evidence type="ECO:0000259" key="9">
    <source>
        <dbReference type="PROSITE" id="PS51330"/>
    </source>
</evidence>
<dbReference type="GO" id="GO:0046654">
    <property type="term" value="P:tetrahydrofolate biosynthetic process"/>
    <property type="evidence" value="ECO:0007669"/>
    <property type="project" value="UniProtKB-UniPathway"/>
</dbReference>
<evidence type="ECO:0000313" key="10">
    <source>
        <dbReference type="EMBL" id="SNR26576.1"/>
    </source>
</evidence>
<dbReference type="EC" id="1.5.1.3" evidence="3 7"/>
<dbReference type="OrthoDB" id="9804315at2"/>
<dbReference type="SUPFAM" id="SSF53597">
    <property type="entry name" value="Dihydrofolate reductase-like"/>
    <property type="match status" value="1"/>
</dbReference>
<evidence type="ECO:0000313" key="11">
    <source>
        <dbReference type="Proteomes" id="UP000198415"/>
    </source>
</evidence>
<dbReference type="InterPro" id="IPR024072">
    <property type="entry name" value="DHFR-like_dom_sf"/>
</dbReference>
<evidence type="ECO:0000256" key="7">
    <source>
        <dbReference type="PIRNR" id="PIRNR000194"/>
    </source>
</evidence>
<dbReference type="InterPro" id="IPR017925">
    <property type="entry name" value="DHFR_CS"/>
</dbReference>
<proteinExistence type="inferred from homology"/>
<dbReference type="GO" id="GO:0050661">
    <property type="term" value="F:NADP binding"/>
    <property type="evidence" value="ECO:0007669"/>
    <property type="project" value="InterPro"/>
</dbReference>
<evidence type="ECO:0000256" key="3">
    <source>
        <dbReference type="ARBA" id="ARBA00012856"/>
    </source>
</evidence>
<dbReference type="AlphaFoldDB" id="A0A238UX29"/>
<keyword evidence="4 7" id="KW-0554">One-carbon metabolism</keyword>
<reference evidence="10 11" key="1">
    <citation type="submission" date="2017-06" db="EMBL/GenBank/DDBJ databases">
        <authorList>
            <person name="Kim H.J."/>
            <person name="Triplett B.A."/>
        </authorList>
    </citation>
    <scope>NUCLEOTIDE SEQUENCE [LARGE SCALE GENOMIC DNA]</scope>
    <source>
        <strain evidence="10 11">DSM 43151</strain>
    </source>
</reference>
<dbReference type="Pfam" id="PF00186">
    <property type="entry name" value="DHFR_1"/>
    <property type="match status" value="1"/>
</dbReference>
<dbReference type="GO" id="GO:0046452">
    <property type="term" value="P:dihydrofolate metabolic process"/>
    <property type="evidence" value="ECO:0007669"/>
    <property type="project" value="TreeGrafter"/>
</dbReference>
<evidence type="ECO:0000256" key="6">
    <source>
        <dbReference type="ARBA" id="ARBA00023002"/>
    </source>
</evidence>
<accession>A0A238UX29</accession>
<gene>
    <name evidence="10" type="ORF">SAMN06264365_101289</name>
</gene>
<dbReference type="Gene3D" id="3.40.430.10">
    <property type="entry name" value="Dihydrofolate Reductase, subunit A"/>
    <property type="match status" value="1"/>
</dbReference>
<keyword evidence="6 7" id="KW-0560">Oxidoreductase</keyword>
<dbReference type="PROSITE" id="PS00075">
    <property type="entry name" value="DHFR_1"/>
    <property type="match status" value="1"/>
</dbReference>
<dbReference type="RefSeq" id="WP_089291098.1">
    <property type="nucleotide sequence ID" value="NZ_BOMU01000009.1"/>
</dbReference>
<comment type="similarity">
    <text evidence="2 7 8">Belongs to the dihydrofolate reductase family.</text>
</comment>
<evidence type="ECO:0000256" key="1">
    <source>
        <dbReference type="ARBA" id="ARBA00004903"/>
    </source>
</evidence>
<evidence type="ECO:0000256" key="8">
    <source>
        <dbReference type="RuleBase" id="RU004474"/>
    </source>
</evidence>
<evidence type="ECO:0000256" key="5">
    <source>
        <dbReference type="ARBA" id="ARBA00022857"/>
    </source>
</evidence>
<keyword evidence="5 7" id="KW-0521">NADP</keyword>
<comment type="pathway">
    <text evidence="1 7">Cofactor biosynthesis; tetrahydrofolate biosynthesis; 5,6,7,8-tetrahydrofolate from 7,8-dihydrofolate: step 1/1.</text>
</comment>
<dbReference type="PROSITE" id="PS51330">
    <property type="entry name" value="DHFR_2"/>
    <property type="match status" value="1"/>
</dbReference>
<dbReference type="GO" id="GO:0004146">
    <property type="term" value="F:dihydrofolate reductase activity"/>
    <property type="evidence" value="ECO:0007669"/>
    <property type="project" value="UniProtKB-EC"/>
</dbReference>
<protein>
    <recommendedName>
        <fullName evidence="3 7">Dihydrofolate reductase</fullName>
        <ecNumber evidence="3 7">1.5.1.3</ecNumber>
    </recommendedName>
</protein>